<dbReference type="Proteomes" id="UP000291343">
    <property type="component" value="Unassembled WGS sequence"/>
</dbReference>
<dbReference type="SUPFAM" id="SSF54236">
    <property type="entry name" value="Ubiquitin-like"/>
    <property type="match status" value="1"/>
</dbReference>
<feature type="compositionally biased region" description="Low complexity" evidence="1">
    <location>
        <begin position="365"/>
        <end position="376"/>
    </location>
</feature>
<dbReference type="OrthoDB" id="10034447at2759"/>
<dbReference type="InterPro" id="IPR033593">
    <property type="entry name" value="N-RASSF"/>
</dbReference>
<feature type="compositionally biased region" description="Polar residues" evidence="1">
    <location>
        <begin position="189"/>
        <end position="198"/>
    </location>
</feature>
<dbReference type="InterPro" id="IPR029071">
    <property type="entry name" value="Ubiquitin-like_domsf"/>
</dbReference>
<dbReference type="CDD" id="cd16123">
    <property type="entry name" value="RA_RASSF7_like"/>
    <property type="match status" value="1"/>
</dbReference>
<dbReference type="InParanoid" id="A0A482WZE8"/>
<feature type="region of interest" description="Disordered" evidence="1">
    <location>
        <begin position="188"/>
        <end position="234"/>
    </location>
</feature>
<dbReference type="InterPro" id="IPR048945">
    <property type="entry name" value="RASSF8/10_RA"/>
</dbReference>
<evidence type="ECO:0000256" key="1">
    <source>
        <dbReference type="SAM" id="MobiDB-lite"/>
    </source>
</evidence>
<dbReference type="AlphaFoldDB" id="A0A482WZE8"/>
<keyword evidence="4" id="KW-1185">Reference proteome</keyword>
<accession>A0A482WZE8</accession>
<feature type="region of interest" description="Disordered" evidence="1">
    <location>
        <begin position="356"/>
        <end position="376"/>
    </location>
</feature>
<dbReference type="SMR" id="A0A482WZE8"/>
<reference evidence="3 4" key="1">
    <citation type="journal article" date="2017" name="Gigascience">
        <title>Genome sequence of the small brown planthopper, Laodelphax striatellus.</title>
        <authorList>
            <person name="Zhu J."/>
            <person name="Jiang F."/>
            <person name="Wang X."/>
            <person name="Yang P."/>
            <person name="Bao Y."/>
            <person name="Zhao W."/>
            <person name="Wang W."/>
            <person name="Lu H."/>
            <person name="Wang Q."/>
            <person name="Cui N."/>
            <person name="Li J."/>
            <person name="Chen X."/>
            <person name="Luo L."/>
            <person name="Yu J."/>
            <person name="Kang L."/>
            <person name="Cui F."/>
        </authorList>
    </citation>
    <scope>NUCLEOTIDE SEQUENCE [LARGE SCALE GENOMIC DNA]</scope>
    <source>
        <strain evidence="3">Lst14</strain>
    </source>
</reference>
<evidence type="ECO:0000313" key="3">
    <source>
        <dbReference type="EMBL" id="RZF38636.1"/>
    </source>
</evidence>
<organism evidence="3 4">
    <name type="scientific">Laodelphax striatellus</name>
    <name type="common">Small brown planthopper</name>
    <name type="synonym">Delphax striatella</name>
    <dbReference type="NCBI Taxonomy" id="195883"/>
    <lineage>
        <taxon>Eukaryota</taxon>
        <taxon>Metazoa</taxon>
        <taxon>Ecdysozoa</taxon>
        <taxon>Arthropoda</taxon>
        <taxon>Hexapoda</taxon>
        <taxon>Insecta</taxon>
        <taxon>Pterygota</taxon>
        <taxon>Neoptera</taxon>
        <taxon>Paraneoptera</taxon>
        <taxon>Hemiptera</taxon>
        <taxon>Auchenorrhyncha</taxon>
        <taxon>Fulgoroidea</taxon>
        <taxon>Delphacidae</taxon>
        <taxon>Criomorphinae</taxon>
        <taxon>Laodelphax</taxon>
    </lineage>
</organism>
<feature type="region of interest" description="Disordered" evidence="1">
    <location>
        <begin position="84"/>
        <end position="123"/>
    </location>
</feature>
<dbReference type="PANTHER" id="PTHR15286">
    <property type="entry name" value="RAS-ASSOCIATING DOMAIN CONTAINING PROTEIN"/>
    <property type="match status" value="1"/>
</dbReference>
<sequence length="388" mass="44596">MTTKSEGEIPVWVSGQQLWVRGVDRKTTCNDVITALLGRHEDGYVIVERWRRVERPLGGDTRLLKLWTTWGDARHEVKLSLRRVSDDDSGRGSPSSAVSRRRKHHHHHHRQKKDTQTVHPKRLAQLSKTQSIERLLKLILVQGETIQSQLQRLHDREDQIEQLEDETHKARVSVLGSDYVLQTYLGGDPTSTPSTSQTYHHEENDSGVVTEGTPTGENACTPTEDTKEDDDDPTIEEDIEAEITDLQKRIELWEKVLKVNKKLEKEEENLVRLYVNFKRCGEMEVLQNELDQKQEQLERGARQLEINNCSLLEADSALEARQRYLRILQSELDASDQETERLLKASDPRNVHHTRLKYSRDFDSNSDTGLSSLHSSSEEGTYVLDTLV</sequence>
<dbReference type="Pfam" id="PF21712">
    <property type="entry name" value="RASSF8-10_RA"/>
    <property type="match status" value="1"/>
</dbReference>
<gene>
    <name evidence="3" type="ORF">LSTR_LSTR003442</name>
</gene>
<comment type="caution">
    <text evidence="3">The sequence shown here is derived from an EMBL/GenBank/DDBJ whole genome shotgun (WGS) entry which is preliminary data.</text>
</comment>
<dbReference type="Gene3D" id="3.10.20.90">
    <property type="entry name" value="Phosphatidylinositol 3-kinase Catalytic Subunit, Chain A, domain 1"/>
    <property type="match status" value="1"/>
</dbReference>
<proteinExistence type="predicted"/>
<evidence type="ECO:0000313" key="4">
    <source>
        <dbReference type="Proteomes" id="UP000291343"/>
    </source>
</evidence>
<dbReference type="PANTHER" id="PTHR15286:SF1">
    <property type="entry name" value="FI07216P"/>
    <property type="match status" value="1"/>
</dbReference>
<dbReference type="FunCoup" id="A0A482WZE8">
    <property type="interactions" value="1"/>
</dbReference>
<dbReference type="EMBL" id="QKKF02022000">
    <property type="protein sequence ID" value="RZF38636.1"/>
    <property type="molecule type" value="Genomic_DNA"/>
</dbReference>
<protein>
    <recommendedName>
        <fullName evidence="2">Ras association domain-containing protein</fullName>
    </recommendedName>
</protein>
<name>A0A482WZE8_LAOST</name>
<feature type="compositionally biased region" description="Basic residues" evidence="1">
    <location>
        <begin position="99"/>
        <end position="112"/>
    </location>
</feature>
<feature type="domain" description="Ras association" evidence="2">
    <location>
        <begin position="23"/>
        <end position="82"/>
    </location>
</feature>
<evidence type="ECO:0000259" key="2">
    <source>
        <dbReference type="Pfam" id="PF21712"/>
    </source>
</evidence>
<dbReference type="STRING" id="195883.A0A482WZE8"/>